<dbReference type="Gene3D" id="3.30.1380.10">
    <property type="match status" value="1"/>
</dbReference>
<reference evidence="5" key="1">
    <citation type="journal article" date="2019" name="Int. J. Syst. Evol. Microbiol.">
        <title>The Global Catalogue of Microorganisms (GCM) 10K type strain sequencing project: providing services to taxonomists for standard genome sequencing and annotation.</title>
        <authorList>
            <consortium name="The Broad Institute Genomics Platform"/>
            <consortium name="The Broad Institute Genome Sequencing Center for Infectious Disease"/>
            <person name="Wu L."/>
            <person name="Ma J."/>
        </authorList>
    </citation>
    <scope>NUCLEOTIDE SEQUENCE [LARGE SCALE GENOMIC DNA]</scope>
    <source>
        <strain evidence="5">CCM 7282</strain>
    </source>
</reference>
<evidence type="ECO:0000313" key="4">
    <source>
        <dbReference type="EMBL" id="GGC73641.1"/>
    </source>
</evidence>
<protein>
    <submittedName>
        <fullName evidence="4">Carboxypeptidase YodJ</fullName>
    </submittedName>
</protein>
<dbReference type="RefSeq" id="WP_062444121.1">
    <property type="nucleotide sequence ID" value="NZ_BMCJ01000001.1"/>
</dbReference>
<dbReference type="EMBL" id="BMCJ01000001">
    <property type="protein sequence ID" value="GGC73641.1"/>
    <property type="molecule type" value="Genomic_DNA"/>
</dbReference>
<keyword evidence="4" id="KW-0378">Hydrolase</keyword>
<name>A0ABQ1NDR2_9BACI</name>
<dbReference type="GO" id="GO:0004180">
    <property type="term" value="F:carboxypeptidase activity"/>
    <property type="evidence" value="ECO:0007669"/>
    <property type="project" value="UniProtKB-KW"/>
</dbReference>
<comment type="caution">
    <text evidence="4">The sequence shown here is derived from an EMBL/GenBank/DDBJ whole genome shotgun (WGS) entry which is preliminary data.</text>
</comment>
<dbReference type="InterPro" id="IPR003709">
    <property type="entry name" value="VanY-like_core_dom"/>
</dbReference>
<feature type="region of interest" description="Disordered" evidence="1">
    <location>
        <begin position="21"/>
        <end position="97"/>
    </location>
</feature>
<dbReference type="InterPro" id="IPR058193">
    <property type="entry name" value="VanY/YodJ_core_dom"/>
</dbReference>
<gene>
    <name evidence="4" type="primary">yodJ</name>
    <name evidence="4" type="ORF">GCM10007216_00370</name>
</gene>
<feature type="compositionally biased region" description="Basic and acidic residues" evidence="1">
    <location>
        <begin position="41"/>
        <end position="84"/>
    </location>
</feature>
<feature type="signal peptide" evidence="2">
    <location>
        <begin position="1"/>
        <end position="25"/>
    </location>
</feature>
<keyword evidence="4" id="KW-0645">Protease</keyword>
<evidence type="ECO:0000313" key="5">
    <source>
        <dbReference type="Proteomes" id="UP000619534"/>
    </source>
</evidence>
<dbReference type="Pfam" id="PF02557">
    <property type="entry name" value="VanY"/>
    <property type="match status" value="1"/>
</dbReference>
<feature type="compositionally biased region" description="Polar residues" evidence="1">
    <location>
        <begin position="24"/>
        <end position="40"/>
    </location>
</feature>
<dbReference type="PANTHER" id="PTHR34385">
    <property type="entry name" value="D-ALANYL-D-ALANINE CARBOXYPEPTIDASE"/>
    <property type="match status" value="1"/>
</dbReference>
<feature type="chain" id="PRO_5046612563" evidence="2">
    <location>
        <begin position="26"/>
        <end position="288"/>
    </location>
</feature>
<evidence type="ECO:0000259" key="3">
    <source>
        <dbReference type="Pfam" id="PF02557"/>
    </source>
</evidence>
<dbReference type="InterPro" id="IPR009045">
    <property type="entry name" value="Zn_M74/Hedgehog-like"/>
</dbReference>
<keyword evidence="2" id="KW-0732">Signal</keyword>
<dbReference type="Proteomes" id="UP000619534">
    <property type="component" value="Unassembled WGS sequence"/>
</dbReference>
<dbReference type="InterPro" id="IPR052179">
    <property type="entry name" value="DD-CPase-like"/>
</dbReference>
<sequence>MKRFYSLMFVSLLLLAAGCSGLSNETGNESTPADNDSQQESPEKHEQEGESNEAGEKGKKKQNESKGSNNKKDDNDNKEKDTADKPASGKGDEVVTVDEPHALTVVVNKSRKLPEDFEPNDLVVPDVPFPFDEFHEKKQMRLEAAEALEELFKGAKQDGVELVAASGYRSYERQKLIYEDNVKKNGEEHANQFSAKPGTSEHQTGLAMDVTSAAAAFKLDQDFIETKEGQWLADHGHEYGFIIRYPEGKSDITGYAYEPWHLRYVGKEPAAEIHQQEETLEEFFGLYP</sequence>
<dbReference type="CDD" id="cd14852">
    <property type="entry name" value="LD-carboxypeptidase"/>
    <property type="match status" value="1"/>
</dbReference>
<organism evidence="4 5">
    <name type="scientific">Thalassobacillus devorans</name>
    <dbReference type="NCBI Taxonomy" id="279813"/>
    <lineage>
        <taxon>Bacteria</taxon>
        <taxon>Bacillati</taxon>
        <taxon>Bacillota</taxon>
        <taxon>Bacilli</taxon>
        <taxon>Bacillales</taxon>
        <taxon>Bacillaceae</taxon>
        <taxon>Thalassobacillus</taxon>
    </lineage>
</organism>
<keyword evidence="5" id="KW-1185">Reference proteome</keyword>
<proteinExistence type="predicted"/>
<keyword evidence="4" id="KW-0121">Carboxypeptidase</keyword>
<dbReference type="SUPFAM" id="SSF55166">
    <property type="entry name" value="Hedgehog/DD-peptidase"/>
    <property type="match status" value="1"/>
</dbReference>
<feature type="domain" description="D-alanyl-D-alanine carboxypeptidase-like core" evidence="3">
    <location>
        <begin position="138"/>
        <end position="267"/>
    </location>
</feature>
<evidence type="ECO:0000256" key="1">
    <source>
        <dbReference type="SAM" id="MobiDB-lite"/>
    </source>
</evidence>
<dbReference type="PROSITE" id="PS51257">
    <property type="entry name" value="PROKAR_LIPOPROTEIN"/>
    <property type="match status" value="1"/>
</dbReference>
<dbReference type="PANTHER" id="PTHR34385:SF1">
    <property type="entry name" value="PEPTIDOGLYCAN L-ALANYL-D-GLUTAMATE ENDOPEPTIDASE CWLK"/>
    <property type="match status" value="1"/>
</dbReference>
<accession>A0ABQ1NDR2</accession>
<evidence type="ECO:0000256" key="2">
    <source>
        <dbReference type="SAM" id="SignalP"/>
    </source>
</evidence>